<organism evidence="6 7">
    <name type="scientific">Flavihumibacter fluminis</name>
    <dbReference type="NCBI Taxonomy" id="2909236"/>
    <lineage>
        <taxon>Bacteria</taxon>
        <taxon>Pseudomonadati</taxon>
        <taxon>Bacteroidota</taxon>
        <taxon>Chitinophagia</taxon>
        <taxon>Chitinophagales</taxon>
        <taxon>Chitinophagaceae</taxon>
        <taxon>Flavihumibacter</taxon>
    </lineage>
</organism>
<evidence type="ECO:0000256" key="3">
    <source>
        <dbReference type="ARBA" id="ARBA00023004"/>
    </source>
</evidence>
<accession>A0ABS9BNP8</accession>
<dbReference type="InterPro" id="IPR036909">
    <property type="entry name" value="Cyt_c-like_dom_sf"/>
</dbReference>
<dbReference type="Pfam" id="PF21342">
    <property type="entry name" value="SoxA-TsdA_cyt-c"/>
    <property type="match status" value="1"/>
</dbReference>
<evidence type="ECO:0000313" key="6">
    <source>
        <dbReference type="EMBL" id="MCF1716733.1"/>
    </source>
</evidence>
<keyword evidence="1 4" id="KW-0349">Heme</keyword>
<reference evidence="6 7" key="1">
    <citation type="submission" date="2022-01" db="EMBL/GenBank/DDBJ databases">
        <title>Flavihumibacter sp. nov., isolated from sediment of a river.</title>
        <authorList>
            <person name="Liu H."/>
        </authorList>
    </citation>
    <scope>NUCLEOTIDE SEQUENCE [LARGE SCALE GENOMIC DNA]</scope>
    <source>
        <strain evidence="6 7">RY-1</strain>
    </source>
</reference>
<dbReference type="EMBL" id="JAKEVY010000006">
    <property type="protein sequence ID" value="MCF1716733.1"/>
    <property type="molecule type" value="Genomic_DNA"/>
</dbReference>
<dbReference type="InterPro" id="IPR051459">
    <property type="entry name" value="Cytochrome_c-type_DH"/>
</dbReference>
<dbReference type="Gene3D" id="1.10.760.10">
    <property type="entry name" value="Cytochrome c-like domain"/>
    <property type="match status" value="2"/>
</dbReference>
<keyword evidence="3 4" id="KW-0408">Iron</keyword>
<evidence type="ECO:0000259" key="5">
    <source>
        <dbReference type="PROSITE" id="PS51007"/>
    </source>
</evidence>
<evidence type="ECO:0000256" key="1">
    <source>
        <dbReference type="ARBA" id="ARBA00022617"/>
    </source>
</evidence>
<keyword evidence="2 4" id="KW-0479">Metal-binding</keyword>
<comment type="caution">
    <text evidence="6">The sequence shown here is derived from an EMBL/GenBank/DDBJ whole genome shotgun (WGS) entry which is preliminary data.</text>
</comment>
<sequence length="334" mass="36753">MSLLKKHWFPALLVVLIVVVVAYQLGSSDKAGEKVLPVRSGENQGWQAPSLYLDNELEGEAREMVIYGEELIAHTSKYLGPKGTVAQISNGLNCQNCHLDAGTRNWGNNYGAVSSTYPKFRDRSGSLETIPKRVNDCFERSLNGKALDTTSKEMQAIVAYINWVGKDVQKGEKPKGSGIRELAYLERAADPVKGKVIYQGQCQSCHGANGEGLLALDGSEYSYPPLWGEHSYNSGAGLYRLSRFAGYVKDNMPFNQATHKLPMLTDEEAWDVAAYVNSQPRPKKDLSGDWPDISKKPVDHPFGPFADGFSEQQHKFGPFGPIVAARKAQAANKK</sequence>
<evidence type="ECO:0000256" key="2">
    <source>
        <dbReference type="ARBA" id="ARBA00022723"/>
    </source>
</evidence>
<proteinExistence type="predicted"/>
<evidence type="ECO:0000313" key="7">
    <source>
        <dbReference type="Proteomes" id="UP001200145"/>
    </source>
</evidence>
<feature type="domain" description="Cytochrome c" evidence="5">
    <location>
        <begin position="189"/>
        <end position="280"/>
    </location>
</feature>
<keyword evidence="7" id="KW-1185">Reference proteome</keyword>
<dbReference type="PANTHER" id="PTHR35008">
    <property type="entry name" value="BLL4482 PROTEIN-RELATED"/>
    <property type="match status" value="1"/>
</dbReference>
<dbReference type="Pfam" id="PF00034">
    <property type="entry name" value="Cytochrom_C"/>
    <property type="match status" value="1"/>
</dbReference>
<dbReference type="PANTHER" id="PTHR35008:SF9">
    <property type="entry name" value="CYTOCHROME C DOMAIN-CONTAINING PROTEIN"/>
    <property type="match status" value="1"/>
</dbReference>
<evidence type="ECO:0000256" key="4">
    <source>
        <dbReference type="PROSITE-ProRule" id="PRU00433"/>
    </source>
</evidence>
<name>A0ABS9BNP8_9BACT</name>
<dbReference type="InterPro" id="IPR009056">
    <property type="entry name" value="Cyt_c-like_dom"/>
</dbReference>
<dbReference type="Proteomes" id="UP001200145">
    <property type="component" value="Unassembled WGS sequence"/>
</dbReference>
<dbReference type="RefSeq" id="WP_234868142.1">
    <property type="nucleotide sequence ID" value="NZ_JAKEVY010000006.1"/>
</dbReference>
<protein>
    <submittedName>
        <fullName evidence="6">C-type cytochrome</fullName>
    </submittedName>
</protein>
<dbReference type="SUPFAM" id="SSF46626">
    <property type="entry name" value="Cytochrome c"/>
    <property type="match status" value="2"/>
</dbReference>
<gene>
    <name evidence="6" type="ORF">L0U88_18975</name>
</gene>
<dbReference type="PROSITE" id="PS51007">
    <property type="entry name" value="CYTC"/>
    <property type="match status" value="1"/>
</dbReference>